<dbReference type="Proteomes" id="UP000799439">
    <property type="component" value="Unassembled WGS sequence"/>
</dbReference>
<proteinExistence type="predicted"/>
<dbReference type="AlphaFoldDB" id="A0A9P4IXF0"/>
<dbReference type="EMBL" id="ML996093">
    <property type="protein sequence ID" value="KAF2148624.1"/>
    <property type="molecule type" value="Genomic_DNA"/>
</dbReference>
<evidence type="ECO:0000313" key="2">
    <source>
        <dbReference type="Proteomes" id="UP000799439"/>
    </source>
</evidence>
<gene>
    <name evidence="1" type="ORF">K461DRAFT_316380</name>
</gene>
<dbReference type="OrthoDB" id="3257981at2759"/>
<dbReference type="Pfam" id="PF03659">
    <property type="entry name" value="Glyco_hydro_71"/>
    <property type="match status" value="1"/>
</dbReference>
<sequence length="135" mass="14865">MAAGSIPSFLKSYITHSAYHRVTNRPFVSTFRGGTFSSAQWDTDFRAPLIAAGTTPLFVSNFDDWVGYPTFFVQSYLVVDGAFSWEVVWPGPGTAVASASTTVDGDVLNQVRAQDKLYMMGGSFYRRVATRPTFP</sequence>
<organism evidence="1 2">
    <name type="scientific">Myriangium duriaei CBS 260.36</name>
    <dbReference type="NCBI Taxonomy" id="1168546"/>
    <lineage>
        <taxon>Eukaryota</taxon>
        <taxon>Fungi</taxon>
        <taxon>Dikarya</taxon>
        <taxon>Ascomycota</taxon>
        <taxon>Pezizomycotina</taxon>
        <taxon>Dothideomycetes</taxon>
        <taxon>Dothideomycetidae</taxon>
        <taxon>Myriangiales</taxon>
        <taxon>Myriangiaceae</taxon>
        <taxon>Myriangium</taxon>
    </lineage>
</organism>
<keyword evidence="2" id="KW-1185">Reference proteome</keyword>
<comment type="caution">
    <text evidence="1">The sequence shown here is derived from an EMBL/GenBank/DDBJ whole genome shotgun (WGS) entry which is preliminary data.</text>
</comment>
<protein>
    <submittedName>
        <fullName evidence="1">Glycoside hydrolase family 71 protein</fullName>
    </submittedName>
</protein>
<reference evidence="1" key="1">
    <citation type="journal article" date="2020" name="Stud. Mycol.">
        <title>101 Dothideomycetes genomes: a test case for predicting lifestyles and emergence of pathogens.</title>
        <authorList>
            <person name="Haridas S."/>
            <person name="Albert R."/>
            <person name="Binder M."/>
            <person name="Bloem J."/>
            <person name="Labutti K."/>
            <person name="Salamov A."/>
            <person name="Andreopoulos B."/>
            <person name="Baker S."/>
            <person name="Barry K."/>
            <person name="Bills G."/>
            <person name="Bluhm B."/>
            <person name="Cannon C."/>
            <person name="Castanera R."/>
            <person name="Culley D."/>
            <person name="Daum C."/>
            <person name="Ezra D."/>
            <person name="Gonzalez J."/>
            <person name="Henrissat B."/>
            <person name="Kuo A."/>
            <person name="Liang C."/>
            <person name="Lipzen A."/>
            <person name="Lutzoni F."/>
            <person name="Magnuson J."/>
            <person name="Mondo S."/>
            <person name="Nolan M."/>
            <person name="Ohm R."/>
            <person name="Pangilinan J."/>
            <person name="Park H.-J."/>
            <person name="Ramirez L."/>
            <person name="Alfaro M."/>
            <person name="Sun H."/>
            <person name="Tritt A."/>
            <person name="Yoshinaga Y."/>
            <person name="Zwiers L.-H."/>
            <person name="Turgeon B."/>
            <person name="Goodwin S."/>
            <person name="Spatafora J."/>
            <person name="Crous P."/>
            <person name="Grigoriev I."/>
        </authorList>
    </citation>
    <scope>NUCLEOTIDE SEQUENCE</scope>
    <source>
        <strain evidence="1">CBS 260.36</strain>
    </source>
</reference>
<dbReference type="InterPro" id="IPR005197">
    <property type="entry name" value="Glyco_hydro_71"/>
</dbReference>
<dbReference type="Gene3D" id="3.20.20.80">
    <property type="entry name" value="Glycosidases"/>
    <property type="match status" value="1"/>
</dbReference>
<keyword evidence="1" id="KW-0378">Hydrolase</keyword>
<accession>A0A9P4IXF0</accession>
<evidence type="ECO:0000313" key="1">
    <source>
        <dbReference type="EMBL" id="KAF2148624.1"/>
    </source>
</evidence>
<name>A0A9P4IXF0_9PEZI</name>
<dbReference type="GO" id="GO:0051118">
    <property type="term" value="F:glucan endo-1,3-alpha-glucosidase activity"/>
    <property type="evidence" value="ECO:0007669"/>
    <property type="project" value="InterPro"/>
</dbReference>